<dbReference type="Proteomes" id="UP000027647">
    <property type="component" value="Unassembled WGS sequence"/>
</dbReference>
<reference evidence="3 4" key="1">
    <citation type="submission" date="2014-04" db="EMBL/GenBank/DDBJ databases">
        <title>A comprehensive comparison of genomes of Erythrobacter spp. strains.</title>
        <authorList>
            <person name="Zheng Q."/>
        </authorList>
    </citation>
    <scope>NUCLEOTIDE SEQUENCE [LARGE SCALE GENOMIC DNA]</scope>
    <source>
        <strain evidence="3 4">DSM 6997</strain>
    </source>
</reference>
<evidence type="ECO:0000256" key="2">
    <source>
        <dbReference type="SAM" id="SignalP"/>
    </source>
</evidence>
<feature type="signal peptide" evidence="2">
    <location>
        <begin position="1"/>
        <end position="27"/>
    </location>
</feature>
<proteinExistence type="predicted"/>
<evidence type="ECO:0000313" key="4">
    <source>
        <dbReference type="Proteomes" id="UP000027647"/>
    </source>
</evidence>
<comment type="caution">
    <text evidence="3">The sequence shown here is derived from an EMBL/GenBank/DDBJ whole genome shotgun (WGS) entry which is preliminary data.</text>
</comment>
<dbReference type="eggNOG" id="ENOG5032DM3">
    <property type="taxonomic scope" value="Bacteria"/>
</dbReference>
<dbReference type="EMBL" id="JMIW01000005">
    <property type="protein sequence ID" value="KEO89506.1"/>
    <property type="molecule type" value="Genomic_DNA"/>
</dbReference>
<dbReference type="AlphaFoldDB" id="A0A074M4C8"/>
<gene>
    <name evidence="3" type="ORF">EH31_12740</name>
</gene>
<evidence type="ECO:0000313" key="3">
    <source>
        <dbReference type="EMBL" id="KEO89506.1"/>
    </source>
</evidence>
<feature type="chain" id="PRO_5001698460" evidence="2">
    <location>
        <begin position="28"/>
        <end position="203"/>
    </location>
</feature>
<dbReference type="RefSeq" id="WP_034960637.1">
    <property type="nucleotide sequence ID" value="NZ_JMIW01000005.1"/>
</dbReference>
<protein>
    <submittedName>
        <fullName evidence="3">Uncharacterized protein</fullName>
    </submittedName>
</protein>
<feature type="region of interest" description="Disordered" evidence="1">
    <location>
        <begin position="170"/>
        <end position="203"/>
    </location>
</feature>
<accession>A0A074M4C8</accession>
<name>A0A074M4C8_ERYLO</name>
<dbReference type="STRING" id="1044.EH31_12740"/>
<evidence type="ECO:0000256" key="1">
    <source>
        <dbReference type="SAM" id="MobiDB-lite"/>
    </source>
</evidence>
<feature type="compositionally biased region" description="Acidic residues" evidence="1">
    <location>
        <begin position="182"/>
        <end position="203"/>
    </location>
</feature>
<organism evidence="3 4">
    <name type="scientific">Erythrobacter longus</name>
    <dbReference type="NCBI Taxonomy" id="1044"/>
    <lineage>
        <taxon>Bacteria</taxon>
        <taxon>Pseudomonadati</taxon>
        <taxon>Pseudomonadota</taxon>
        <taxon>Alphaproteobacteria</taxon>
        <taxon>Sphingomonadales</taxon>
        <taxon>Erythrobacteraceae</taxon>
        <taxon>Erythrobacter/Porphyrobacter group</taxon>
        <taxon>Erythrobacter</taxon>
    </lineage>
</organism>
<keyword evidence="2" id="KW-0732">Signal</keyword>
<keyword evidence="4" id="KW-1185">Reference proteome</keyword>
<sequence>MSKLLRLAFIAPFAAATAIAAAVPATAQDQAGDRVNMVIAYSEDECPEQTAENEIVVCQIVVEADRYRIPSTLRTSNSPENITQAQQFEKVRYIGEFGAFSCSPAGAGGFTGCTQQFIDAAYAEKDKAEGIRFGQLIEQARQERLSTIDGDAAAEQGRVEQIEREYLERLERERSAALPGEGPDEQADEQDLPDPEASEDGPN</sequence>